<dbReference type="SUPFAM" id="SSF54427">
    <property type="entry name" value="NTF2-like"/>
    <property type="match status" value="1"/>
</dbReference>
<dbReference type="RefSeq" id="WP_258786616.1">
    <property type="nucleotide sequence ID" value="NZ_JANUGQ010000005.1"/>
</dbReference>
<evidence type="ECO:0000313" key="4">
    <source>
        <dbReference type="Proteomes" id="UP001431313"/>
    </source>
</evidence>
<protein>
    <recommendedName>
        <fullName evidence="5">Mce-associated membrane protein</fullName>
    </recommendedName>
</protein>
<comment type="subcellular location">
    <subcellularLocation>
        <location evidence="1">Membrane</location>
    </subcellularLocation>
</comment>
<evidence type="ECO:0000256" key="2">
    <source>
        <dbReference type="ARBA" id="ARBA00023136"/>
    </source>
</evidence>
<keyword evidence="4" id="KW-1185">Reference proteome</keyword>
<evidence type="ECO:0008006" key="5">
    <source>
        <dbReference type="Google" id="ProtNLM"/>
    </source>
</evidence>
<evidence type="ECO:0000256" key="1">
    <source>
        <dbReference type="ARBA" id="ARBA00004370"/>
    </source>
</evidence>
<gene>
    <name evidence="3" type="ORF">NX801_08660</name>
</gene>
<keyword evidence="2" id="KW-0472">Membrane</keyword>
<accession>A0ABT2CE90</accession>
<comment type="caution">
    <text evidence="3">The sequence shown here is derived from an EMBL/GenBank/DDBJ whole genome shotgun (WGS) entry which is preliminary data.</text>
</comment>
<proteinExistence type="predicted"/>
<name>A0ABT2CE90_9ACTN</name>
<organism evidence="3 4">
    <name type="scientific">Streptomyces pyxinae</name>
    <dbReference type="NCBI Taxonomy" id="2970734"/>
    <lineage>
        <taxon>Bacteria</taxon>
        <taxon>Bacillati</taxon>
        <taxon>Actinomycetota</taxon>
        <taxon>Actinomycetes</taxon>
        <taxon>Kitasatosporales</taxon>
        <taxon>Streptomycetaceae</taxon>
        <taxon>Streptomyces</taxon>
    </lineage>
</organism>
<evidence type="ECO:0000313" key="3">
    <source>
        <dbReference type="EMBL" id="MCS0635733.1"/>
    </source>
</evidence>
<dbReference type="InterPro" id="IPR032710">
    <property type="entry name" value="NTF2-like_dom_sf"/>
</dbReference>
<dbReference type="PANTHER" id="PTHR37042">
    <property type="entry name" value="OUTER MEMBRANE PROTEIN RV1973"/>
    <property type="match status" value="1"/>
</dbReference>
<dbReference type="PANTHER" id="PTHR37042:SF4">
    <property type="entry name" value="OUTER MEMBRANE PROTEIN RV1973"/>
    <property type="match status" value="1"/>
</dbReference>
<reference evidence="3" key="1">
    <citation type="submission" date="2022-08" db="EMBL/GenBank/DDBJ databases">
        <authorList>
            <person name="Somphong A."/>
            <person name="Phongsopitanun W."/>
        </authorList>
    </citation>
    <scope>NUCLEOTIDE SEQUENCE</scope>
    <source>
        <strain evidence="3">LP05-1</strain>
    </source>
</reference>
<dbReference type="EMBL" id="JANUGQ010000005">
    <property type="protein sequence ID" value="MCS0635733.1"/>
    <property type="molecule type" value="Genomic_DNA"/>
</dbReference>
<dbReference type="Proteomes" id="UP001431313">
    <property type="component" value="Unassembled WGS sequence"/>
</dbReference>
<sequence>MTRRSLLWTVVLTLALALCGLSAWRLHLALTDEDTAFARARDSALADGRDHIARLNSVDSTRIDADIDAWLDATTGPLRNDYDRLRAQHTAELTKAGTTMSAQVTDAALTSLDDRAGTARLIATVRVEATSRGGGRSTDRKRFEAVLARTGDGWKLTSLSAVAAGGQEDPR</sequence>